<evidence type="ECO:0000313" key="1">
    <source>
        <dbReference type="EMBL" id="KAJ7961818.1"/>
    </source>
</evidence>
<evidence type="ECO:0000313" key="2">
    <source>
        <dbReference type="Proteomes" id="UP001163823"/>
    </source>
</evidence>
<comment type="caution">
    <text evidence="1">The sequence shown here is derived from an EMBL/GenBank/DDBJ whole genome shotgun (WGS) entry which is preliminary data.</text>
</comment>
<keyword evidence="2" id="KW-1185">Reference proteome</keyword>
<proteinExistence type="predicted"/>
<accession>A0AAD7LPI1</accession>
<sequence length="239" mass="26769">MEKSLERINPEILLWRKRLKVEAKTSSKFAEAFALNQMNGESNLGVPKVNSQPMNSNFKLTPPFPLCSYRSKKEDKEKKILEVFIKIEINIPLLDAIKQSFSRSYALTKENSTSCLGPLKEMGVIIQLSDHVIVYPLGVLEDVCVWMLLPLRCNNLSGSDKYNVAISQSFDSTCTKGEVAIDVVLVDAIMALQALQTVPYKHGSQGRNIEVARCGVIYLILDIKWMLKVSGEYVLIIAS</sequence>
<gene>
    <name evidence="1" type="ORF">O6P43_017121</name>
</gene>
<dbReference type="KEGG" id="qsa:O6P43_017121"/>
<dbReference type="AlphaFoldDB" id="A0AAD7LPI1"/>
<name>A0AAD7LPI1_QUISA</name>
<dbReference type="Proteomes" id="UP001163823">
    <property type="component" value="Chromosome 7"/>
</dbReference>
<organism evidence="1 2">
    <name type="scientific">Quillaja saponaria</name>
    <name type="common">Soap bark tree</name>
    <dbReference type="NCBI Taxonomy" id="32244"/>
    <lineage>
        <taxon>Eukaryota</taxon>
        <taxon>Viridiplantae</taxon>
        <taxon>Streptophyta</taxon>
        <taxon>Embryophyta</taxon>
        <taxon>Tracheophyta</taxon>
        <taxon>Spermatophyta</taxon>
        <taxon>Magnoliopsida</taxon>
        <taxon>eudicotyledons</taxon>
        <taxon>Gunneridae</taxon>
        <taxon>Pentapetalae</taxon>
        <taxon>rosids</taxon>
        <taxon>fabids</taxon>
        <taxon>Fabales</taxon>
        <taxon>Quillajaceae</taxon>
        <taxon>Quillaja</taxon>
    </lineage>
</organism>
<protein>
    <submittedName>
        <fullName evidence="1">Uncharacterized protein</fullName>
    </submittedName>
</protein>
<dbReference type="EMBL" id="JARAOO010000007">
    <property type="protein sequence ID" value="KAJ7961818.1"/>
    <property type="molecule type" value="Genomic_DNA"/>
</dbReference>
<reference evidence="1" key="1">
    <citation type="journal article" date="2023" name="Science">
        <title>Elucidation of the pathway for biosynthesis of saponin adjuvants from the soapbark tree.</title>
        <authorList>
            <person name="Reed J."/>
            <person name="Orme A."/>
            <person name="El-Demerdash A."/>
            <person name="Owen C."/>
            <person name="Martin L.B.B."/>
            <person name="Misra R.C."/>
            <person name="Kikuchi S."/>
            <person name="Rejzek M."/>
            <person name="Martin A.C."/>
            <person name="Harkess A."/>
            <person name="Leebens-Mack J."/>
            <person name="Louveau T."/>
            <person name="Stephenson M.J."/>
            <person name="Osbourn A."/>
        </authorList>
    </citation>
    <scope>NUCLEOTIDE SEQUENCE</scope>
    <source>
        <strain evidence="1">S10</strain>
    </source>
</reference>